<feature type="compositionally biased region" description="Polar residues" evidence="5">
    <location>
        <begin position="411"/>
        <end position="420"/>
    </location>
</feature>
<keyword evidence="1" id="KW-0479">Metal-binding</keyword>
<evidence type="ECO:0000256" key="4">
    <source>
        <dbReference type="PROSITE-ProRule" id="PRU00134"/>
    </source>
</evidence>
<dbReference type="SUPFAM" id="SSF144232">
    <property type="entry name" value="HIT/MYND zinc finger-like"/>
    <property type="match status" value="1"/>
</dbReference>
<dbReference type="GO" id="GO:0008270">
    <property type="term" value="F:zinc ion binding"/>
    <property type="evidence" value="ECO:0007669"/>
    <property type="project" value="UniProtKB-KW"/>
</dbReference>
<dbReference type="AlphaFoldDB" id="A0A9W7ZM44"/>
<name>A0A9W7ZM44_9FUNG</name>
<protein>
    <recommendedName>
        <fullName evidence="6">MYND-type domain-containing protein</fullName>
    </recommendedName>
</protein>
<dbReference type="Gene3D" id="6.10.140.2220">
    <property type="match status" value="1"/>
</dbReference>
<dbReference type="Pfam" id="PF01753">
    <property type="entry name" value="zf-MYND"/>
    <property type="match status" value="1"/>
</dbReference>
<evidence type="ECO:0000256" key="2">
    <source>
        <dbReference type="ARBA" id="ARBA00022771"/>
    </source>
</evidence>
<dbReference type="GO" id="GO:0005737">
    <property type="term" value="C:cytoplasm"/>
    <property type="evidence" value="ECO:0007669"/>
    <property type="project" value="InterPro"/>
</dbReference>
<dbReference type="GO" id="GO:0005634">
    <property type="term" value="C:nucleus"/>
    <property type="evidence" value="ECO:0007669"/>
    <property type="project" value="TreeGrafter"/>
</dbReference>
<evidence type="ECO:0000259" key="6">
    <source>
        <dbReference type="PROSITE" id="PS50865"/>
    </source>
</evidence>
<proteinExistence type="predicted"/>
<reference evidence="7" key="1">
    <citation type="submission" date="2022-07" db="EMBL/GenBank/DDBJ databases">
        <title>Phylogenomic reconstructions and comparative analyses of Kickxellomycotina fungi.</title>
        <authorList>
            <person name="Reynolds N.K."/>
            <person name="Stajich J.E."/>
            <person name="Barry K."/>
            <person name="Grigoriev I.V."/>
            <person name="Crous P."/>
            <person name="Smith M.E."/>
        </authorList>
    </citation>
    <scope>NUCLEOTIDE SEQUENCE</scope>
    <source>
        <strain evidence="7">RSA 861</strain>
    </source>
</reference>
<feature type="region of interest" description="Disordered" evidence="5">
    <location>
        <begin position="389"/>
        <end position="420"/>
    </location>
</feature>
<keyword evidence="3" id="KW-0862">Zinc</keyword>
<dbReference type="InterPro" id="IPR002893">
    <property type="entry name" value="Znf_MYND"/>
</dbReference>
<dbReference type="InterPro" id="IPR007320">
    <property type="entry name" value="PDCD2_C"/>
</dbReference>
<evidence type="ECO:0000313" key="8">
    <source>
        <dbReference type="Proteomes" id="UP001150569"/>
    </source>
</evidence>
<evidence type="ECO:0000256" key="1">
    <source>
        <dbReference type="ARBA" id="ARBA00022723"/>
    </source>
</evidence>
<dbReference type="OrthoDB" id="443682at2759"/>
<gene>
    <name evidence="7" type="ORF">IWQ60_012208</name>
</gene>
<feature type="region of interest" description="Disordered" evidence="5">
    <location>
        <begin position="114"/>
        <end position="136"/>
    </location>
</feature>
<dbReference type="Proteomes" id="UP001150569">
    <property type="component" value="Unassembled WGS sequence"/>
</dbReference>
<dbReference type="PANTHER" id="PTHR12298">
    <property type="entry name" value="PCDC2 PROGRAMMED CELL DEATH PROTEIN 2 -RELATED"/>
    <property type="match status" value="1"/>
</dbReference>
<sequence>MEPRPIETYPRSVEPVQLGYAEKPVEDFEEDPFPSKIGGKPVWLDPTNPLRADQVSCGECGKPMPMLLQLYTPEDMPVEAFHRTVYVFCCKNGDCHRSTSIKSFRVYRTQLPEENPFHIMDPPPSSEPSSDADDGTWIRGPGYQSGPECNVCGLFGSKTCGQCKTARYCSRPHQLADWKVADHKSRCRAGEPNAIPTDEGEAATRLAKQALFPVFEIVSEPEEIKERLDKADEERLKKADVDTEVDTKEDWEDSESHVDRAFLEFQRRVLHNPSQVLRYARTAYDQPDGAPLFVSDMDHPATPSDIPACENCGTARTFEFQILPQLLYYLGTDQALPSSLDWGSLFVYSCPANCVQYRDDRAPTDQGGYASQAWHPEVLWKQNFTQDGIGKQLAGGQSSTIQSPRPPANTGVDNKSGPQN</sequence>
<evidence type="ECO:0000256" key="5">
    <source>
        <dbReference type="SAM" id="MobiDB-lite"/>
    </source>
</evidence>
<dbReference type="PROSITE" id="PS50865">
    <property type="entry name" value="ZF_MYND_2"/>
    <property type="match status" value="1"/>
</dbReference>
<accession>A0A9W7ZM44</accession>
<comment type="caution">
    <text evidence="7">The sequence shown here is derived from an EMBL/GenBank/DDBJ whole genome shotgun (WGS) entry which is preliminary data.</text>
</comment>
<organism evidence="7 8">
    <name type="scientific">Tieghemiomyces parasiticus</name>
    <dbReference type="NCBI Taxonomy" id="78921"/>
    <lineage>
        <taxon>Eukaryota</taxon>
        <taxon>Fungi</taxon>
        <taxon>Fungi incertae sedis</taxon>
        <taxon>Zoopagomycota</taxon>
        <taxon>Kickxellomycotina</taxon>
        <taxon>Dimargaritomycetes</taxon>
        <taxon>Dimargaritales</taxon>
        <taxon>Dimargaritaceae</taxon>
        <taxon>Tieghemiomyces</taxon>
    </lineage>
</organism>
<evidence type="ECO:0000256" key="3">
    <source>
        <dbReference type="ARBA" id="ARBA00022833"/>
    </source>
</evidence>
<keyword evidence="2 4" id="KW-0863">Zinc-finger</keyword>
<dbReference type="Pfam" id="PF04194">
    <property type="entry name" value="PDCD2_C"/>
    <property type="match status" value="1"/>
</dbReference>
<dbReference type="EMBL" id="JANBPT010001687">
    <property type="protein sequence ID" value="KAJ1905794.1"/>
    <property type="molecule type" value="Genomic_DNA"/>
</dbReference>
<evidence type="ECO:0000313" key="7">
    <source>
        <dbReference type="EMBL" id="KAJ1905794.1"/>
    </source>
</evidence>
<keyword evidence="8" id="KW-1185">Reference proteome</keyword>
<dbReference type="PROSITE" id="PS01360">
    <property type="entry name" value="ZF_MYND_1"/>
    <property type="match status" value="1"/>
</dbReference>
<dbReference type="PANTHER" id="PTHR12298:SF4">
    <property type="entry name" value="PROGRAMMED CELL DEATH PROTEIN 2"/>
    <property type="match status" value="1"/>
</dbReference>
<feature type="domain" description="MYND-type" evidence="6">
    <location>
        <begin position="149"/>
        <end position="187"/>
    </location>
</feature>